<dbReference type="GO" id="GO:0005634">
    <property type="term" value="C:nucleus"/>
    <property type="evidence" value="ECO:0007669"/>
    <property type="project" value="UniProtKB-SubCell"/>
</dbReference>
<accession>A0AA40BPA5</accession>
<evidence type="ECO:0000256" key="4">
    <source>
        <dbReference type="ARBA" id="ARBA00022771"/>
    </source>
</evidence>
<name>A0AA40BPA5_9PEZI</name>
<dbReference type="GO" id="GO:0000981">
    <property type="term" value="F:DNA-binding transcription factor activity, RNA polymerase II-specific"/>
    <property type="evidence" value="ECO:0007669"/>
    <property type="project" value="TreeGrafter"/>
</dbReference>
<evidence type="ECO:0000313" key="9">
    <source>
        <dbReference type="EMBL" id="KAK0737859.1"/>
    </source>
</evidence>
<comment type="subcellular location">
    <subcellularLocation>
        <location evidence="1">Nucleus</location>
    </subcellularLocation>
</comment>
<evidence type="ECO:0000256" key="2">
    <source>
        <dbReference type="ARBA" id="ARBA00022723"/>
    </source>
</evidence>
<keyword evidence="4 7" id="KW-0863">Zinc-finger</keyword>
<keyword evidence="6" id="KW-0539">Nucleus</keyword>
<dbReference type="InterPro" id="IPR036236">
    <property type="entry name" value="Znf_C2H2_sf"/>
</dbReference>
<dbReference type="SMART" id="SM00355">
    <property type="entry name" value="ZnF_C2H2"/>
    <property type="match status" value="2"/>
</dbReference>
<sequence>RPFKCDLCTQCFSRNHDLKRHKRIHMAAKPFPCPTCNKSFSRRDALKRHRLVKAC</sequence>
<dbReference type="PROSITE" id="PS50157">
    <property type="entry name" value="ZINC_FINGER_C2H2_2"/>
    <property type="match status" value="2"/>
</dbReference>
<evidence type="ECO:0000256" key="3">
    <source>
        <dbReference type="ARBA" id="ARBA00022737"/>
    </source>
</evidence>
<keyword evidence="3" id="KW-0677">Repeat</keyword>
<evidence type="ECO:0000256" key="1">
    <source>
        <dbReference type="ARBA" id="ARBA00004123"/>
    </source>
</evidence>
<dbReference type="PROSITE" id="PS00028">
    <property type="entry name" value="ZINC_FINGER_C2H2_1"/>
    <property type="match status" value="1"/>
</dbReference>
<dbReference type="EMBL" id="JAUKUD010000007">
    <property type="protein sequence ID" value="KAK0737859.1"/>
    <property type="molecule type" value="Genomic_DNA"/>
</dbReference>
<feature type="domain" description="C2H2-type" evidence="8">
    <location>
        <begin position="3"/>
        <end position="30"/>
    </location>
</feature>
<dbReference type="SUPFAM" id="SSF57667">
    <property type="entry name" value="beta-beta-alpha zinc fingers"/>
    <property type="match status" value="1"/>
</dbReference>
<dbReference type="InterPro" id="IPR013087">
    <property type="entry name" value="Znf_C2H2_type"/>
</dbReference>
<gene>
    <name evidence="9" type="ORF">B0T18DRAFT_311407</name>
</gene>
<keyword evidence="5" id="KW-0862">Zinc</keyword>
<keyword evidence="10" id="KW-1185">Reference proteome</keyword>
<dbReference type="GO" id="GO:0000978">
    <property type="term" value="F:RNA polymerase II cis-regulatory region sequence-specific DNA binding"/>
    <property type="evidence" value="ECO:0007669"/>
    <property type="project" value="TreeGrafter"/>
</dbReference>
<keyword evidence="2" id="KW-0479">Metal-binding</keyword>
<dbReference type="FunFam" id="3.30.160.60:FF:001666">
    <property type="entry name" value="MDS1 and EVI1 complex locus"/>
    <property type="match status" value="1"/>
</dbReference>
<dbReference type="GO" id="GO:0008270">
    <property type="term" value="F:zinc ion binding"/>
    <property type="evidence" value="ECO:0007669"/>
    <property type="project" value="UniProtKB-KW"/>
</dbReference>
<evidence type="ECO:0000256" key="7">
    <source>
        <dbReference type="PROSITE-ProRule" id="PRU00042"/>
    </source>
</evidence>
<dbReference type="PANTHER" id="PTHR23235">
    <property type="entry name" value="KRUEPPEL-LIKE TRANSCRIPTION FACTOR"/>
    <property type="match status" value="1"/>
</dbReference>
<evidence type="ECO:0000313" key="10">
    <source>
        <dbReference type="Proteomes" id="UP001172155"/>
    </source>
</evidence>
<feature type="non-terminal residue" evidence="9">
    <location>
        <position position="1"/>
    </location>
</feature>
<dbReference type="PANTHER" id="PTHR23235:SF120">
    <property type="entry name" value="KRUPPEL-LIKE FACTOR 15"/>
    <property type="match status" value="1"/>
</dbReference>
<proteinExistence type="predicted"/>
<dbReference type="Proteomes" id="UP001172155">
    <property type="component" value="Unassembled WGS sequence"/>
</dbReference>
<protein>
    <recommendedName>
        <fullName evidence="8">C2H2-type domain-containing protein</fullName>
    </recommendedName>
</protein>
<evidence type="ECO:0000259" key="8">
    <source>
        <dbReference type="PROSITE" id="PS50157"/>
    </source>
</evidence>
<dbReference type="Pfam" id="PF00096">
    <property type="entry name" value="zf-C2H2"/>
    <property type="match status" value="2"/>
</dbReference>
<dbReference type="AlphaFoldDB" id="A0AA40BPA5"/>
<feature type="domain" description="C2H2-type" evidence="8">
    <location>
        <begin position="31"/>
        <end position="55"/>
    </location>
</feature>
<feature type="non-terminal residue" evidence="9">
    <location>
        <position position="55"/>
    </location>
</feature>
<comment type="caution">
    <text evidence="9">The sequence shown here is derived from an EMBL/GenBank/DDBJ whole genome shotgun (WGS) entry which is preliminary data.</text>
</comment>
<dbReference type="Gene3D" id="3.30.160.60">
    <property type="entry name" value="Classic Zinc Finger"/>
    <property type="match status" value="2"/>
</dbReference>
<organism evidence="9 10">
    <name type="scientific">Schizothecium vesticola</name>
    <dbReference type="NCBI Taxonomy" id="314040"/>
    <lineage>
        <taxon>Eukaryota</taxon>
        <taxon>Fungi</taxon>
        <taxon>Dikarya</taxon>
        <taxon>Ascomycota</taxon>
        <taxon>Pezizomycotina</taxon>
        <taxon>Sordariomycetes</taxon>
        <taxon>Sordariomycetidae</taxon>
        <taxon>Sordariales</taxon>
        <taxon>Schizotheciaceae</taxon>
        <taxon>Schizothecium</taxon>
    </lineage>
</organism>
<evidence type="ECO:0000256" key="6">
    <source>
        <dbReference type="ARBA" id="ARBA00023242"/>
    </source>
</evidence>
<dbReference type="FunFam" id="3.30.160.60:FF:000100">
    <property type="entry name" value="Zinc finger 45-like"/>
    <property type="match status" value="1"/>
</dbReference>
<evidence type="ECO:0000256" key="5">
    <source>
        <dbReference type="ARBA" id="ARBA00022833"/>
    </source>
</evidence>
<reference evidence="9" key="1">
    <citation type="submission" date="2023-06" db="EMBL/GenBank/DDBJ databases">
        <title>Genome-scale phylogeny and comparative genomics of the fungal order Sordariales.</title>
        <authorList>
            <consortium name="Lawrence Berkeley National Laboratory"/>
            <person name="Hensen N."/>
            <person name="Bonometti L."/>
            <person name="Westerberg I."/>
            <person name="Brannstrom I.O."/>
            <person name="Guillou S."/>
            <person name="Cros-Aarteil S."/>
            <person name="Calhoun S."/>
            <person name="Haridas S."/>
            <person name="Kuo A."/>
            <person name="Mondo S."/>
            <person name="Pangilinan J."/>
            <person name="Riley R."/>
            <person name="LaButti K."/>
            <person name="Andreopoulos B."/>
            <person name="Lipzen A."/>
            <person name="Chen C."/>
            <person name="Yanf M."/>
            <person name="Daum C."/>
            <person name="Ng V."/>
            <person name="Clum A."/>
            <person name="Steindorff A."/>
            <person name="Ohm R."/>
            <person name="Martin F."/>
            <person name="Silar P."/>
            <person name="Natvig D."/>
            <person name="Lalanne C."/>
            <person name="Gautier V."/>
            <person name="Ament-velasquez S.L."/>
            <person name="Kruys A."/>
            <person name="Hutchinson M.I."/>
            <person name="Powell A.J."/>
            <person name="Barry K."/>
            <person name="Miller A.N."/>
            <person name="Grigoriev I.V."/>
            <person name="Debuchy R."/>
            <person name="Gladieux P."/>
            <person name="Thoren M.H."/>
            <person name="Johannesson H."/>
        </authorList>
    </citation>
    <scope>NUCLEOTIDE SEQUENCE</scope>
    <source>
        <strain evidence="9">SMH3187-1</strain>
    </source>
</reference>